<comment type="similarity">
    <text evidence="2">Belongs to the bacterial PQQ dehydrogenase family.</text>
</comment>
<dbReference type="Proteomes" id="UP000259273">
    <property type="component" value="Unassembled WGS sequence"/>
</dbReference>
<dbReference type="InterPro" id="IPR011047">
    <property type="entry name" value="Quinoprotein_ADH-like_sf"/>
</dbReference>
<feature type="domain" description="Pyrrolo-quinoline quinone repeat" evidence="4">
    <location>
        <begin position="161"/>
        <end position="264"/>
    </location>
</feature>
<reference evidence="6 7" key="1">
    <citation type="journal article" date="2018" name="Nat. Biotechnol.">
        <title>A standardized bacterial taxonomy based on genome phylogeny substantially revises the tree of life.</title>
        <authorList>
            <person name="Parks D.H."/>
            <person name="Chuvochina M."/>
            <person name="Waite D.W."/>
            <person name="Rinke C."/>
            <person name="Skarshewski A."/>
            <person name="Chaumeil P.A."/>
            <person name="Hugenholtz P."/>
        </authorList>
    </citation>
    <scope>NUCLEOTIDE SEQUENCE [LARGE SCALE GENOMIC DNA]</scope>
    <source>
        <strain evidence="6">UBA9158</strain>
    </source>
</reference>
<dbReference type="Pfam" id="PF01011">
    <property type="entry name" value="PQQ"/>
    <property type="match status" value="1"/>
</dbReference>
<dbReference type="AlphaFoldDB" id="A0A3C1KT63"/>
<protein>
    <submittedName>
        <fullName evidence="6">Dehydrogenase</fullName>
    </submittedName>
</protein>
<evidence type="ECO:0000259" key="4">
    <source>
        <dbReference type="Pfam" id="PF01011"/>
    </source>
</evidence>
<evidence type="ECO:0000256" key="2">
    <source>
        <dbReference type="ARBA" id="ARBA00008156"/>
    </source>
</evidence>
<evidence type="ECO:0000256" key="3">
    <source>
        <dbReference type="ARBA" id="ARBA00023002"/>
    </source>
</evidence>
<evidence type="ECO:0000313" key="7">
    <source>
        <dbReference type="Proteomes" id="UP000259273"/>
    </source>
</evidence>
<sequence>MGDTNPRSVPGSVSGINRVNAETLTLQWAYAFPGATRARSQPTVHQGVVYTGTQDGRVYAIDLASGCTHWVYQAKAEVRSSVSVQSEGEAGDITLYFGDFNGNVYALDGVSGEARWVKSVEDHPDVTITGSPKLHRDTLYVPMSSREWATAADPYYQCCTFRGGVAAFDRQTGAIRWKNYVVGEAPSATGKVNVRDTPVLAPSGAPVWNSPTIDEARGLLYVGTGEAYSSPAHEASDAVVAFDLETGERRWVHQALAGDAWNMSCNLAQPDNCPSEDGPDFDIGASTILHRDSDGRERLLVGQKSGDVFALDPDADGKLLW</sequence>
<evidence type="ECO:0000256" key="1">
    <source>
        <dbReference type="ARBA" id="ARBA00001931"/>
    </source>
</evidence>
<dbReference type="Gene3D" id="2.140.10.10">
    <property type="entry name" value="Quinoprotein alcohol dehydrogenase-like superfamily"/>
    <property type="match status" value="1"/>
</dbReference>
<dbReference type="EMBL" id="DMND01000264">
    <property type="protein sequence ID" value="HAN29875.1"/>
    <property type="molecule type" value="Genomic_DNA"/>
</dbReference>
<dbReference type="GO" id="GO:0016491">
    <property type="term" value="F:oxidoreductase activity"/>
    <property type="evidence" value="ECO:0007669"/>
    <property type="project" value="UniProtKB-KW"/>
</dbReference>
<dbReference type="SMART" id="SM00564">
    <property type="entry name" value="PQQ"/>
    <property type="match status" value="3"/>
</dbReference>
<proteinExistence type="inferred from homology"/>
<name>A0A3C1KT63_9GAMM</name>
<comment type="cofactor">
    <cofactor evidence="1">
        <name>pyrroloquinoline quinone</name>
        <dbReference type="ChEBI" id="CHEBI:58442"/>
    </cofactor>
</comment>
<organism evidence="6 7">
    <name type="scientific">Haliea salexigens</name>
    <dbReference type="NCBI Taxonomy" id="287487"/>
    <lineage>
        <taxon>Bacteria</taxon>
        <taxon>Pseudomonadati</taxon>
        <taxon>Pseudomonadota</taxon>
        <taxon>Gammaproteobacteria</taxon>
        <taxon>Cellvibrionales</taxon>
        <taxon>Halieaceae</taxon>
        <taxon>Haliea</taxon>
    </lineage>
</organism>
<feature type="domain" description="Pyrrolo-quinoline quinone repeat" evidence="5">
    <location>
        <begin position="19"/>
        <end position="141"/>
    </location>
</feature>
<keyword evidence="3" id="KW-0560">Oxidoreductase</keyword>
<accession>A0A3C1KT63</accession>
<gene>
    <name evidence="6" type="ORF">DCP75_19585</name>
</gene>
<dbReference type="InterPro" id="IPR002372">
    <property type="entry name" value="PQQ_rpt_dom"/>
</dbReference>
<dbReference type="Pfam" id="PF13360">
    <property type="entry name" value="PQQ_2"/>
    <property type="match status" value="1"/>
</dbReference>
<comment type="caution">
    <text evidence="6">The sequence shown here is derived from an EMBL/GenBank/DDBJ whole genome shotgun (WGS) entry which is preliminary data.</text>
</comment>
<feature type="non-terminal residue" evidence="6">
    <location>
        <position position="321"/>
    </location>
</feature>
<evidence type="ECO:0000313" key="6">
    <source>
        <dbReference type="EMBL" id="HAN29875.1"/>
    </source>
</evidence>
<dbReference type="PANTHER" id="PTHR32303">
    <property type="entry name" value="QUINOPROTEIN ALCOHOL DEHYDROGENASE (CYTOCHROME C)"/>
    <property type="match status" value="1"/>
</dbReference>
<dbReference type="PANTHER" id="PTHR32303:SF10">
    <property type="entry name" value="OUTER MEMBRANE PROTEIN ASSEMBLY FACTOR BAMB"/>
    <property type="match status" value="1"/>
</dbReference>
<dbReference type="InterPro" id="IPR018391">
    <property type="entry name" value="PQQ_b-propeller_rpt"/>
</dbReference>
<evidence type="ECO:0000259" key="5">
    <source>
        <dbReference type="Pfam" id="PF13360"/>
    </source>
</evidence>
<dbReference type="SUPFAM" id="SSF50998">
    <property type="entry name" value="Quinoprotein alcohol dehydrogenase-like"/>
    <property type="match status" value="1"/>
</dbReference>